<evidence type="ECO:0000256" key="7">
    <source>
        <dbReference type="SAM" id="MobiDB-lite"/>
    </source>
</evidence>
<comment type="subcellular location">
    <subcellularLocation>
        <location evidence="1 5 6">Nucleus</location>
    </subcellularLocation>
</comment>
<protein>
    <submittedName>
        <fullName evidence="9">Hox cluster protein Shx10</fullName>
    </submittedName>
</protein>
<dbReference type="PROSITE" id="PS00027">
    <property type="entry name" value="HOMEOBOX_1"/>
    <property type="match status" value="1"/>
</dbReference>
<evidence type="ECO:0000256" key="5">
    <source>
        <dbReference type="PROSITE-ProRule" id="PRU00108"/>
    </source>
</evidence>
<dbReference type="GeneID" id="101741023"/>
<accession>A0A0I9RJ69</accession>
<dbReference type="EMBL" id="BK008856">
    <property type="protein sequence ID" value="DAA64848.1"/>
    <property type="molecule type" value="mRNA"/>
</dbReference>
<dbReference type="InterPro" id="IPR009057">
    <property type="entry name" value="Homeodomain-like_sf"/>
</dbReference>
<dbReference type="SMR" id="A0A0I9RJ69"/>
<reference evidence="10" key="4">
    <citation type="submission" date="2022-06" db="UniProtKB">
        <authorList>
            <consortium name="EnsemblMetazoa"/>
        </authorList>
    </citation>
    <scope>IDENTIFICATION</scope>
    <source>
        <strain evidence="10">p50T (Dazao)</strain>
    </source>
</reference>
<evidence type="ECO:0000256" key="3">
    <source>
        <dbReference type="ARBA" id="ARBA00023155"/>
    </source>
</evidence>
<proteinExistence type="evidence at transcript level"/>
<gene>
    <name evidence="9" type="primary">Shx10</name>
    <name evidence="10" type="synonym">101741023</name>
</gene>
<feature type="region of interest" description="Disordered" evidence="7">
    <location>
        <begin position="199"/>
        <end position="222"/>
    </location>
</feature>
<dbReference type="Pfam" id="PF00046">
    <property type="entry name" value="Homeodomain"/>
    <property type="match status" value="1"/>
</dbReference>
<keyword evidence="11" id="KW-1185">Reference proteome</keyword>
<sequence length="222" mass="25919">MFHNMLLTALTPHSNTYENNPWKNQHFATPWPAIPENITKNESSKPRKYKSKRVRTSFTWDQQLMLEQTFEKTQYINGTDRRELAQKLGIGEKCIKIWFQNRRMKNKRKSSESSDSYTEAECSSTSDIPKPVHARISSAVNMTFPHNEYVLPSNVGRNLFNIAQGTQFVRPSYDTGFPYDTNMYPTQYYPNNITAYYDSGENQGIQNHNPNNYNRISNDHDN</sequence>
<dbReference type="AlphaFoldDB" id="A0A0I9RJ69"/>
<organism evidence="9">
    <name type="scientific">Bombyx mori</name>
    <name type="common">Silk moth</name>
    <dbReference type="NCBI Taxonomy" id="7091"/>
    <lineage>
        <taxon>Eukaryota</taxon>
        <taxon>Metazoa</taxon>
        <taxon>Ecdysozoa</taxon>
        <taxon>Arthropoda</taxon>
        <taxon>Hexapoda</taxon>
        <taxon>Insecta</taxon>
        <taxon>Pterygota</taxon>
        <taxon>Neoptera</taxon>
        <taxon>Endopterygota</taxon>
        <taxon>Lepidoptera</taxon>
        <taxon>Glossata</taxon>
        <taxon>Ditrysia</taxon>
        <taxon>Bombycoidea</taxon>
        <taxon>Bombycidae</taxon>
        <taxon>Bombycinae</taxon>
        <taxon>Bombyx</taxon>
    </lineage>
</organism>
<evidence type="ECO:0000259" key="8">
    <source>
        <dbReference type="PROSITE" id="PS50071"/>
    </source>
</evidence>
<dbReference type="CDD" id="cd00086">
    <property type="entry name" value="homeodomain"/>
    <property type="match status" value="1"/>
</dbReference>
<evidence type="ECO:0000256" key="2">
    <source>
        <dbReference type="ARBA" id="ARBA00023125"/>
    </source>
</evidence>
<dbReference type="SUPFAM" id="SSF46689">
    <property type="entry name" value="Homeodomain-like"/>
    <property type="match status" value="1"/>
</dbReference>
<reference evidence="9" key="2">
    <citation type="journal article" date="2014" name="PLoS Genet.">
        <title>Ancient expansion of the hox cluster in lepidoptera generated four homeobox genes implicated in extra-embryonic tissue formation.</title>
        <authorList>
            <person name="Ferguson L."/>
            <person name="Marletaz F."/>
            <person name="Carter J.M."/>
            <person name="Taylor W.R."/>
            <person name="Gibbs M."/>
            <person name="Breuker C.J."/>
            <person name="Holland P.W."/>
        </authorList>
    </citation>
    <scope>NUCLEOTIDE SEQUENCE</scope>
</reference>
<dbReference type="InterPro" id="IPR000047">
    <property type="entry name" value="HTH_motif"/>
</dbReference>
<feature type="DNA-binding region" description="Homeobox" evidence="5">
    <location>
        <begin position="51"/>
        <end position="110"/>
    </location>
</feature>
<dbReference type="InterPro" id="IPR001356">
    <property type="entry name" value="HD"/>
</dbReference>
<feature type="domain" description="Homeobox" evidence="8">
    <location>
        <begin position="49"/>
        <end position="109"/>
    </location>
</feature>
<evidence type="ECO:0000313" key="10">
    <source>
        <dbReference type="EnsemblMetazoa" id="XP_012549583.2"/>
    </source>
</evidence>
<keyword evidence="3 5" id="KW-0371">Homeobox</keyword>
<dbReference type="SMART" id="SM00389">
    <property type="entry name" value="HOX"/>
    <property type="match status" value="1"/>
</dbReference>
<evidence type="ECO:0000256" key="1">
    <source>
        <dbReference type="ARBA" id="ARBA00004123"/>
    </source>
</evidence>
<dbReference type="InterPro" id="IPR017970">
    <property type="entry name" value="Homeobox_CS"/>
</dbReference>
<dbReference type="PANTHER" id="PTHR24339">
    <property type="entry name" value="HOMEOBOX PROTEIN EMX-RELATED"/>
    <property type="match status" value="1"/>
</dbReference>
<dbReference type="PROSITE" id="PS50071">
    <property type="entry name" value="HOMEOBOX_2"/>
    <property type="match status" value="1"/>
</dbReference>
<dbReference type="GO" id="GO:0000978">
    <property type="term" value="F:RNA polymerase II cis-regulatory region sequence-specific DNA binding"/>
    <property type="evidence" value="ECO:0007669"/>
    <property type="project" value="TreeGrafter"/>
</dbReference>
<dbReference type="EnsemblMetazoa" id="XM_012694129.3">
    <property type="protein sequence ID" value="XP_012549583.2"/>
    <property type="gene ID" value="LOC101741023"/>
</dbReference>
<dbReference type="InterPro" id="IPR050877">
    <property type="entry name" value="EMX-VAX-Noto_Homeobox_TFs"/>
</dbReference>
<feature type="region of interest" description="Disordered" evidence="7">
    <location>
        <begin position="108"/>
        <end position="127"/>
    </location>
</feature>
<keyword evidence="2 5" id="KW-0238">DNA-binding</keyword>
<name>A0A0I9RJ69_BOMMO</name>
<evidence type="ECO:0000313" key="11">
    <source>
        <dbReference type="Proteomes" id="UP000005204"/>
    </source>
</evidence>
<dbReference type="PRINTS" id="PR00031">
    <property type="entry name" value="HTHREPRESSR"/>
</dbReference>
<dbReference type="Gene3D" id="1.10.10.60">
    <property type="entry name" value="Homeodomain-like"/>
    <property type="match status" value="1"/>
</dbReference>
<evidence type="ECO:0000313" key="9">
    <source>
        <dbReference type="EMBL" id="DAA64848.1"/>
    </source>
</evidence>
<keyword evidence="4 5" id="KW-0539">Nucleus</keyword>
<reference evidence="11" key="1">
    <citation type="journal article" date="2008" name="Insect Biochem. Mol. Biol.">
        <title>The genome of a lepidopteran model insect, the silkworm Bombyx mori.</title>
        <authorList>
            <consortium name="International Silkworm Genome Consortium"/>
        </authorList>
    </citation>
    <scope>NUCLEOTIDE SEQUENCE [LARGE SCALE GENOMIC DNA]</scope>
    <source>
        <strain evidence="11">p50T</strain>
    </source>
</reference>
<dbReference type="GO" id="GO:0000981">
    <property type="term" value="F:DNA-binding transcription factor activity, RNA polymerase II-specific"/>
    <property type="evidence" value="ECO:0007669"/>
    <property type="project" value="InterPro"/>
</dbReference>
<dbReference type="KEGG" id="bmor:101741023"/>
<feature type="compositionally biased region" description="Polar residues" evidence="7">
    <location>
        <begin position="113"/>
        <end position="127"/>
    </location>
</feature>
<reference evidence="9" key="3">
    <citation type="submission" date="2014-07" db="EMBL/GenBank/DDBJ databases">
        <authorList>
            <person name="Ferguson L.C."/>
        </authorList>
    </citation>
    <scope>NUCLEOTIDE SEQUENCE</scope>
</reference>
<feature type="compositionally biased region" description="Polar residues" evidence="7">
    <location>
        <begin position="199"/>
        <end position="216"/>
    </location>
</feature>
<evidence type="ECO:0000256" key="4">
    <source>
        <dbReference type="ARBA" id="ARBA00023242"/>
    </source>
</evidence>
<dbReference type="PANTHER" id="PTHR24339:SF28">
    <property type="entry name" value="E5-RELATED"/>
    <property type="match status" value="1"/>
</dbReference>
<dbReference type="GO" id="GO:0005634">
    <property type="term" value="C:nucleus"/>
    <property type="evidence" value="ECO:0007669"/>
    <property type="project" value="UniProtKB-SubCell"/>
</dbReference>
<dbReference type="Proteomes" id="UP000005204">
    <property type="component" value="Unassembled WGS sequence"/>
</dbReference>
<evidence type="ECO:0000256" key="6">
    <source>
        <dbReference type="RuleBase" id="RU000682"/>
    </source>
</evidence>